<name>A0ABY0VI82_9PSED</name>
<dbReference type="EMBL" id="LT629795">
    <property type="protein sequence ID" value="SDU28333.1"/>
    <property type="molecule type" value="Genomic_DNA"/>
</dbReference>
<proteinExistence type="predicted"/>
<accession>A0ABY0VI82</accession>
<protein>
    <submittedName>
        <fullName evidence="1">Uncharacterized protein</fullName>
    </submittedName>
</protein>
<organism evidence="1 2">
    <name type="scientific">Pseudomonas psychrophila</name>
    <dbReference type="NCBI Taxonomy" id="122355"/>
    <lineage>
        <taxon>Bacteria</taxon>
        <taxon>Pseudomonadati</taxon>
        <taxon>Pseudomonadota</taxon>
        <taxon>Gammaproteobacteria</taxon>
        <taxon>Pseudomonadales</taxon>
        <taxon>Pseudomonadaceae</taxon>
        <taxon>Pseudomonas</taxon>
    </lineage>
</organism>
<sequence>MSGGPSSKDKKFRSRWRRNEAAFGGEAVVISGNAVCQLKRTCWFYDRFAIERSLVPSPDATKVWAWPAPAGPAVFSGRASAPVSDGSVRR</sequence>
<gene>
    <name evidence="1" type="ORF">SAMN04490201_0924</name>
</gene>
<keyword evidence="2" id="KW-1185">Reference proteome</keyword>
<reference evidence="1 2" key="1">
    <citation type="submission" date="2016-10" db="EMBL/GenBank/DDBJ databases">
        <authorList>
            <person name="Varghese N."/>
            <person name="Submissions S."/>
        </authorList>
    </citation>
    <scope>NUCLEOTIDE SEQUENCE [LARGE SCALE GENOMIC DNA]</scope>
    <source>
        <strain evidence="1 2">BS3667</strain>
    </source>
</reference>
<dbReference type="Proteomes" id="UP000182058">
    <property type="component" value="Chromosome I"/>
</dbReference>
<evidence type="ECO:0000313" key="2">
    <source>
        <dbReference type="Proteomes" id="UP000182058"/>
    </source>
</evidence>
<evidence type="ECO:0000313" key="1">
    <source>
        <dbReference type="EMBL" id="SDU28333.1"/>
    </source>
</evidence>